<dbReference type="AlphaFoldDB" id="A0A6C0GQ06"/>
<dbReference type="Pfam" id="PF01232">
    <property type="entry name" value="Mannitol_dh"/>
    <property type="match status" value="1"/>
</dbReference>
<evidence type="ECO:0000313" key="6">
    <source>
        <dbReference type="Proteomes" id="UP000480178"/>
    </source>
</evidence>
<dbReference type="InterPro" id="IPR000669">
    <property type="entry name" value="Mannitol_DH"/>
</dbReference>
<dbReference type="Gene3D" id="3.40.50.720">
    <property type="entry name" value="NAD(P)-binding Rossmann-like Domain"/>
    <property type="match status" value="1"/>
</dbReference>
<gene>
    <name evidence="5" type="ORF">GXP67_27615</name>
</gene>
<dbReference type="PRINTS" id="PR00084">
    <property type="entry name" value="MTLDHDRGNASE"/>
</dbReference>
<dbReference type="InterPro" id="IPR013328">
    <property type="entry name" value="6PGD_dom2"/>
</dbReference>
<reference evidence="5 6" key="1">
    <citation type="submission" date="2020-01" db="EMBL/GenBank/DDBJ databases">
        <authorList>
            <person name="Kim M.K."/>
        </authorList>
    </citation>
    <scope>NUCLEOTIDE SEQUENCE [LARGE SCALE GENOMIC DNA]</scope>
    <source>
        <strain evidence="5 6">172606-1</strain>
    </source>
</reference>
<accession>A0A6C0GQ06</accession>
<evidence type="ECO:0000313" key="5">
    <source>
        <dbReference type="EMBL" id="QHT70146.1"/>
    </source>
</evidence>
<dbReference type="SUPFAM" id="SSF48179">
    <property type="entry name" value="6-phosphogluconate dehydrogenase C-terminal domain-like"/>
    <property type="match status" value="1"/>
</dbReference>
<dbReference type="PANTHER" id="PTHR30524">
    <property type="entry name" value="MANNITOL-1-PHOSPHATE 5-DEHYDROGENASE"/>
    <property type="match status" value="1"/>
</dbReference>
<dbReference type="InterPro" id="IPR013118">
    <property type="entry name" value="Mannitol_DH_C"/>
</dbReference>
<dbReference type="RefSeq" id="WP_162446129.1">
    <property type="nucleotide sequence ID" value="NZ_CP048222.1"/>
</dbReference>
<dbReference type="SUPFAM" id="SSF51735">
    <property type="entry name" value="NAD(P)-binding Rossmann-fold domains"/>
    <property type="match status" value="1"/>
</dbReference>
<feature type="domain" description="Mannitol dehydrogenase C-terminal" evidence="4">
    <location>
        <begin position="287"/>
        <end position="493"/>
    </location>
</feature>
<dbReference type="KEGG" id="rhoz:GXP67_27615"/>
<dbReference type="GO" id="GO:0019592">
    <property type="term" value="P:mannitol catabolic process"/>
    <property type="evidence" value="ECO:0007669"/>
    <property type="project" value="TreeGrafter"/>
</dbReference>
<name>A0A6C0GQ06_9BACT</name>
<keyword evidence="2" id="KW-0520">NAD</keyword>
<dbReference type="PANTHER" id="PTHR30524:SF0">
    <property type="entry name" value="ALTRONATE OXIDOREDUCTASE-RELATED"/>
    <property type="match status" value="1"/>
</dbReference>
<evidence type="ECO:0000256" key="1">
    <source>
        <dbReference type="ARBA" id="ARBA00023002"/>
    </source>
</evidence>
<dbReference type="InterPro" id="IPR013131">
    <property type="entry name" value="Mannitol_DH_N"/>
</dbReference>
<evidence type="ECO:0000259" key="4">
    <source>
        <dbReference type="Pfam" id="PF08125"/>
    </source>
</evidence>
<dbReference type="Gene3D" id="1.10.1040.10">
    <property type="entry name" value="N-(1-d-carboxylethyl)-l-norvaline Dehydrogenase, domain 2"/>
    <property type="match status" value="1"/>
</dbReference>
<proteinExistence type="predicted"/>
<dbReference type="GO" id="GO:0009026">
    <property type="term" value="F:tagaturonate reductase activity"/>
    <property type="evidence" value="ECO:0007669"/>
    <property type="project" value="TreeGrafter"/>
</dbReference>
<dbReference type="NCBIfam" id="NF002969">
    <property type="entry name" value="PRK03643.1"/>
    <property type="match status" value="1"/>
</dbReference>
<evidence type="ECO:0000259" key="3">
    <source>
        <dbReference type="Pfam" id="PF01232"/>
    </source>
</evidence>
<protein>
    <submittedName>
        <fullName evidence="5">Tagaturonate reductase</fullName>
    </submittedName>
</protein>
<evidence type="ECO:0000256" key="2">
    <source>
        <dbReference type="ARBA" id="ARBA00023027"/>
    </source>
</evidence>
<keyword evidence="6" id="KW-1185">Reference proteome</keyword>
<keyword evidence="1" id="KW-0560">Oxidoreductase</keyword>
<dbReference type="Pfam" id="PF08125">
    <property type="entry name" value="Mannitol_dh_C"/>
    <property type="match status" value="1"/>
</dbReference>
<sequence length="507" mass="57241">MKQLNKAILPSLQNSRLPLVFPEEKIFQLPEKVLQFGTGVLLRGLPDYFIDKANRQGIFNGRIVMVKSTDSPGADAFTSQGGLYTQVVRGMEKGRQVEEYIINSSISRTFSAQTEWPQILSYAHSPEMQVILSNTTEVGIQFTAEDIRQSPPQSFPGKLTAFLYERYQFFGGSPESGLVIVPCELVVDNGNKLKEIVGKLATLNQLEEGFMEWIHAHTTFCNSLVDRIVPGKPEEKAAAQLLQELGYQDELLIMSEVYRLWAIQGDERVKEVLSFYKADPGMIIEADITPYRERKLRLLNGTHTISVGLGYLYGLDTVGECMNDTYLSRFISQVMQQEIVPAVPVDEKSARIFADEVLDRFRNPFIVHPLINITLQYTSKMNMRNVQTIVNYYQKFNQAPALISLGFAAYLLFMKAVKQENGKYIGERKGVPYPIQDDKAAYFFEAWQPVQSQDASSVSEFVSKVLADITLWGTNLNELPGFRQAIAEKLLAILNEGVKEVVQEQIQ</sequence>
<dbReference type="GO" id="GO:0005829">
    <property type="term" value="C:cytosol"/>
    <property type="evidence" value="ECO:0007669"/>
    <property type="project" value="TreeGrafter"/>
</dbReference>
<feature type="domain" description="Mannitol dehydrogenase N-terminal" evidence="3">
    <location>
        <begin position="32"/>
        <end position="269"/>
    </location>
</feature>
<organism evidence="5 6">
    <name type="scientific">Rhodocytophaga rosea</name>
    <dbReference type="NCBI Taxonomy" id="2704465"/>
    <lineage>
        <taxon>Bacteria</taxon>
        <taxon>Pseudomonadati</taxon>
        <taxon>Bacteroidota</taxon>
        <taxon>Cytophagia</taxon>
        <taxon>Cytophagales</taxon>
        <taxon>Rhodocytophagaceae</taxon>
        <taxon>Rhodocytophaga</taxon>
    </lineage>
</organism>
<dbReference type="GO" id="GO:0019698">
    <property type="term" value="P:D-galacturonate catabolic process"/>
    <property type="evidence" value="ECO:0007669"/>
    <property type="project" value="TreeGrafter"/>
</dbReference>
<dbReference type="InterPro" id="IPR036291">
    <property type="entry name" value="NAD(P)-bd_dom_sf"/>
</dbReference>
<dbReference type="InterPro" id="IPR008927">
    <property type="entry name" value="6-PGluconate_DH-like_C_sf"/>
</dbReference>
<dbReference type="GO" id="GO:0008926">
    <property type="term" value="F:mannitol-1-phosphate 5-dehydrogenase activity"/>
    <property type="evidence" value="ECO:0007669"/>
    <property type="project" value="TreeGrafter"/>
</dbReference>
<dbReference type="EMBL" id="CP048222">
    <property type="protein sequence ID" value="QHT70146.1"/>
    <property type="molecule type" value="Genomic_DNA"/>
</dbReference>
<dbReference type="Proteomes" id="UP000480178">
    <property type="component" value="Chromosome"/>
</dbReference>